<evidence type="ECO:0008006" key="4">
    <source>
        <dbReference type="Google" id="ProtNLM"/>
    </source>
</evidence>
<sequence length="161" mass="15574">MERATFLGRGGAAGLASAAMLLGACAETGTTVLPPYQLANGRMLQDVVSVASDPSGGAPVITSLTTFDVGASEGVRVIARDTASSPGVGQSLAKGLGSAAISTAAIVVAAEVANNNDDRGTTVNASYATSGNTATGGGDAGDIDALTVGCTGRNPNCTPSN</sequence>
<evidence type="ECO:0000313" key="3">
    <source>
        <dbReference type="Proteomes" id="UP000006765"/>
    </source>
</evidence>
<evidence type="ECO:0000256" key="1">
    <source>
        <dbReference type="SAM" id="SignalP"/>
    </source>
</evidence>
<keyword evidence="1" id="KW-0732">Signal</keyword>
<dbReference type="STRING" id="1231392.OCGS_2611"/>
<feature type="chain" id="PRO_5003858545" description="Lipoprotein" evidence="1">
    <location>
        <begin position="27"/>
        <end position="161"/>
    </location>
</feature>
<keyword evidence="3" id="KW-1185">Reference proteome</keyword>
<gene>
    <name evidence="2" type="ORF">OCGS_2611</name>
</gene>
<evidence type="ECO:0000313" key="2">
    <source>
        <dbReference type="EMBL" id="EKE43274.1"/>
    </source>
</evidence>
<comment type="caution">
    <text evidence="2">The sequence shown here is derived from an EMBL/GenBank/DDBJ whole genome shotgun (WGS) entry which is preliminary data.</text>
</comment>
<dbReference type="EMBL" id="AMGO01000067">
    <property type="protein sequence ID" value="EKE43274.1"/>
    <property type="molecule type" value="Genomic_DNA"/>
</dbReference>
<dbReference type="PROSITE" id="PS51257">
    <property type="entry name" value="PROKAR_LIPOPROTEIN"/>
    <property type="match status" value="1"/>
</dbReference>
<name>K2HJV1_9RHOB</name>
<dbReference type="eggNOG" id="ENOG50339AT">
    <property type="taxonomic scope" value="Bacteria"/>
</dbReference>
<organism evidence="2 3">
    <name type="scientific">Oceaniovalibus guishaninsula JLT2003</name>
    <dbReference type="NCBI Taxonomy" id="1231392"/>
    <lineage>
        <taxon>Bacteria</taxon>
        <taxon>Pseudomonadati</taxon>
        <taxon>Pseudomonadota</taxon>
        <taxon>Alphaproteobacteria</taxon>
        <taxon>Rhodobacterales</taxon>
        <taxon>Roseobacteraceae</taxon>
        <taxon>Oceaniovalibus</taxon>
    </lineage>
</organism>
<dbReference type="RefSeq" id="WP_007427763.1">
    <property type="nucleotide sequence ID" value="NZ_AMGO01000067.1"/>
</dbReference>
<dbReference type="AlphaFoldDB" id="K2HJV1"/>
<protein>
    <recommendedName>
        <fullName evidence="4">Lipoprotein</fullName>
    </recommendedName>
</protein>
<proteinExistence type="predicted"/>
<dbReference type="OrthoDB" id="7865919at2"/>
<accession>K2HJV1</accession>
<reference evidence="2 3" key="1">
    <citation type="journal article" date="2012" name="J. Bacteriol.">
        <title>Draft Genome Sequence of Oceaniovalibus guishaninsula JLT2003T.</title>
        <authorList>
            <person name="Tang K."/>
            <person name="Liu K."/>
            <person name="Jiao N."/>
        </authorList>
    </citation>
    <scope>NUCLEOTIDE SEQUENCE [LARGE SCALE GENOMIC DNA]</scope>
    <source>
        <strain evidence="2 3">JLT2003</strain>
    </source>
</reference>
<dbReference type="Proteomes" id="UP000006765">
    <property type="component" value="Unassembled WGS sequence"/>
</dbReference>
<feature type="signal peptide" evidence="1">
    <location>
        <begin position="1"/>
        <end position="26"/>
    </location>
</feature>